<dbReference type="NCBIfam" id="NF007714">
    <property type="entry name" value="PRK10410.1-2"/>
    <property type="match status" value="1"/>
</dbReference>
<gene>
    <name evidence="1" type="ORF">ADH67_05880</name>
</gene>
<name>A0A227KNV3_9BURK</name>
<dbReference type="RefSeq" id="WP_066593049.1">
    <property type="nucleotide sequence ID" value="NZ_CAJTBZ010000011.1"/>
</dbReference>
<evidence type="ECO:0000313" key="1">
    <source>
        <dbReference type="EMBL" id="OXE49658.1"/>
    </source>
</evidence>
<comment type="caution">
    <text evidence="1">The sequence shown here is derived from an EMBL/GenBank/DDBJ whole genome shotgun (WGS) entry which is preliminary data.</text>
</comment>
<dbReference type="Proteomes" id="UP000214610">
    <property type="component" value="Unassembled WGS sequence"/>
</dbReference>
<dbReference type="Pfam" id="PF11756">
    <property type="entry name" value="YgbA_NO"/>
    <property type="match status" value="1"/>
</dbReference>
<accession>A0A227KNV3</accession>
<protein>
    <recommendedName>
        <fullName evidence="3">Nitrous oxide-stimulated promoter family protein</fullName>
    </recommendedName>
</protein>
<evidence type="ECO:0008006" key="3">
    <source>
        <dbReference type="Google" id="ProtNLM"/>
    </source>
</evidence>
<dbReference type="EMBL" id="NHMP01000003">
    <property type="protein sequence ID" value="OXE49658.1"/>
    <property type="molecule type" value="Genomic_DNA"/>
</dbReference>
<organism evidence="1 2">
    <name type="scientific">Turicimonas muris</name>
    <dbReference type="NCBI Taxonomy" id="1796652"/>
    <lineage>
        <taxon>Bacteria</taxon>
        <taxon>Pseudomonadati</taxon>
        <taxon>Pseudomonadota</taxon>
        <taxon>Betaproteobacteria</taxon>
        <taxon>Burkholderiales</taxon>
        <taxon>Sutterellaceae</taxon>
        <taxon>Turicimonas</taxon>
    </lineage>
</organism>
<dbReference type="AlphaFoldDB" id="A0A227KNV3"/>
<keyword evidence="2" id="KW-1185">Reference proteome</keyword>
<dbReference type="GeneID" id="78361557"/>
<evidence type="ECO:0000313" key="2">
    <source>
        <dbReference type="Proteomes" id="UP000214610"/>
    </source>
</evidence>
<reference evidence="2" key="1">
    <citation type="submission" date="2017-05" db="EMBL/GenBank/DDBJ databases">
        <title>Improved OligoMM genomes.</title>
        <authorList>
            <person name="Garzetti D."/>
        </authorList>
    </citation>
    <scope>NUCLEOTIDE SEQUENCE [LARGE SCALE GENOMIC DNA]</scope>
    <source>
        <strain evidence="2">YL45</strain>
    </source>
</reference>
<proteinExistence type="predicted"/>
<dbReference type="InterPro" id="IPR020483">
    <property type="entry name" value="Uncharacterised_YgbA"/>
</dbReference>
<sequence>MFEYELKRLNLSEKREQQVKHPYIAKDVETIRIMTEIFCHAHHDTKEGMCPECEDFYLYAVKRLACCPFGEKKPVCGSCKIHCFGKGYKEKAKEIMAFSGPRLILKHPYLSFRHLVALFRTAPDKPTAAKPRPTVAKKEK</sequence>